<comment type="caution">
    <text evidence="2">The sequence shown here is derived from an EMBL/GenBank/DDBJ whole genome shotgun (WGS) entry which is preliminary data.</text>
</comment>
<dbReference type="Proteomes" id="UP000677082">
    <property type="component" value="Unassembled WGS sequence"/>
</dbReference>
<evidence type="ECO:0000256" key="1">
    <source>
        <dbReference type="SAM" id="Phobius"/>
    </source>
</evidence>
<feature type="transmembrane region" description="Helical" evidence="1">
    <location>
        <begin position="53"/>
        <end position="71"/>
    </location>
</feature>
<dbReference type="EMBL" id="BOQN01000160">
    <property type="protein sequence ID" value="GIM97834.1"/>
    <property type="molecule type" value="Genomic_DNA"/>
</dbReference>
<keyword evidence="1" id="KW-0812">Transmembrane</keyword>
<accession>A0A919WCR7</accession>
<keyword evidence="1" id="KW-0472">Membrane</keyword>
<dbReference type="RefSeq" id="WP_213013462.1">
    <property type="nucleotide sequence ID" value="NZ_BOQN01000160.1"/>
</dbReference>
<reference evidence="2 3" key="1">
    <citation type="submission" date="2021-03" db="EMBL/GenBank/DDBJ databases">
        <title>Whole genome shotgun sequence of Actinoplanes toevensis NBRC 105298.</title>
        <authorList>
            <person name="Komaki H."/>
            <person name="Tamura T."/>
        </authorList>
    </citation>
    <scope>NUCLEOTIDE SEQUENCE [LARGE SCALE GENOMIC DNA]</scope>
    <source>
        <strain evidence="2 3">NBRC 105298</strain>
    </source>
</reference>
<evidence type="ECO:0000313" key="3">
    <source>
        <dbReference type="Proteomes" id="UP000677082"/>
    </source>
</evidence>
<dbReference type="AlphaFoldDB" id="A0A919WCR7"/>
<feature type="transmembrane region" description="Helical" evidence="1">
    <location>
        <begin position="151"/>
        <end position="170"/>
    </location>
</feature>
<keyword evidence="3" id="KW-1185">Reference proteome</keyword>
<protein>
    <submittedName>
        <fullName evidence="2">Uncharacterized protein</fullName>
    </submittedName>
</protein>
<sequence>MGLGWREGAVTVSGLLVLASAFLPWWAVGVQVRDASGTHVETYFGSAWQMSSRWSAAVLIAFGAAAVWLTWRLIRGRVAWPVWGVLLAAVAFSVFLTLDQRDASEEWLSAPTIQLNTGPDPDPAGSLAAAWMQRDDLNAYVSDGLNIGVTWGFWTGFTAIILTGISLALAGPRGS</sequence>
<gene>
    <name evidence="2" type="ORF">Ato02nite_096270</name>
</gene>
<name>A0A919WCR7_9ACTN</name>
<feature type="transmembrane region" description="Helical" evidence="1">
    <location>
        <begin position="78"/>
        <end position="98"/>
    </location>
</feature>
<proteinExistence type="predicted"/>
<keyword evidence="1" id="KW-1133">Transmembrane helix</keyword>
<evidence type="ECO:0000313" key="2">
    <source>
        <dbReference type="EMBL" id="GIM97834.1"/>
    </source>
</evidence>
<organism evidence="2 3">
    <name type="scientific">Paractinoplanes toevensis</name>
    <dbReference type="NCBI Taxonomy" id="571911"/>
    <lineage>
        <taxon>Bacteria</taxon>
        <taxon>Bacillati</taxon>
        <taxon>Actinomycetota</taxon>
        <taxon>Actinomycetes</taxon>
        <taxon>Micromonosporales</taxon>
        <taxon>Micromonosporaceae</taxon>
        <taxon>Paractinoplanes</taxon>
    </lineage>
</organism>